<feature type="transmembrane region" description="Helical" evidence="9">
    <location>
        <begin position="193"/>
        <end position="211"/>
    </location>
</feature>
<keyword evidence="7 9" id="KW-0472">Membrane</keyword>
<feature type="transmembrane region" description="Helical" evidence="9">
    <location>
        <begin position="64"/>
        <end position="87"/>
    </location>
</feature>
<dbReference type="Proteomes" id="UP000324252">
    <property type="component" value="Unassembled WGS sequence"/>
</dbReference>
<keyword evidence="3" id="KW-1003">Cell membrane</keyword>
<accession>A0A1H0LRT2</accession>
<sequence>MSGHDAPDSIIGRAVNEIEETAIAILLGAMTIVTFVNVVLRYGVNSRFGRWFEGVLGVDLPTGLIWGLEATTFLFAWLVLFGVSYAVKVTANLGVDALITVFPPQVRRALALIAAAICVAYAALLMKGAWDYWANFANLPKTTGRWFPTGFEEMRGTSYRGWYEVVDIPMPEMLRWIEPIMNEGEHYEKIPRFIPYFILPFGMALLLFRFLQAAWRIWTGRAESLIVSHEAEDAVEDVAHMNRGD</sequence>
<comment type="function">
    <text evidence="9">Part of the tripartite ATP-independent periplasmic (TRAP) transport system.</text>
</comment>
<dbReference type="EMBL" id="FQZZ01000003">
    <property type="protein sequence ID" value="SHK04056.1"/>
    <property type="molecule type" value="Genomic_DNA"/>
</dbReference>
<dbReference type="GO" id="GO:0022857">
    <property type="term" value="F:transmembrane transporter activity"/>
    <property type="evidence" value="ECO:0007669"/>
    <property type="project" value="UniProtKB-UniRule"/>
</dbReference>
<evidence type="ECO:0000259" key="10">
    <source>
        <dbReference type="Pfam" id="PF04290"/>
    </source>
</evidence>
<keyword evidence="4 9" id="KW-0997">Cell inner membrane</keyword>
<dbReference type="PANTHER" id="PTHR35011:SF2">
    <property type="entry name" value="2,3-DIKETO-L-GULONATE TRAP TRANSPORTER SMALL PERMEASE PROTEIN YIAM"/>
    <property type="match status" value="1"/>
</dbReference>
<dbReference type="AlphaFoldDB" id="A0A1H0LRT2"/>
<evidence type="ECO:0000256" key="7">
    <source>
        <dbReference type="ARBA" id="ARBA00023136"/>
    </source>
</evidence>
<evidence type="ECO:0000256" key="5">
    <source>
        <dbReference type="ARBA" id="ARBA00022692"/>
    </source>
</evidence>
<name>A0A1H0LRT2_9RHOB</name>
<evidence type="ECO:0000256" key="4">
    <source>
        <dbReference type="ARBA" id="ARBA00022519"/>
    </source>
</evidence>
<evidence type="ECO:0000313" key="12">
    <source>
        <dbReference type="Proteomes" id="UP000324252"/>
    </source>
</evidence>
<protein>
    <recommendedName>
        <fullName evidence="9">TRAP transporter small permease protein</fullName>
    </recommendedName>
</protein>
<feature type="transmembrane region" description="Helical" evidence="9">
    <location>
        <begin position="21"/>
        <end position="44"/>
    </location>
</feature>
<proteinExistence type="inferred from homology"/>
<dbReference type="GO" id="GO:0005886">
    <property type="term" value="C:plasma membrane"/>
    <property type="evidence" value="ECO:0007669"/>
    <property type="project" value="UniProtKB-SubCell"/>
</dbReference>
<evidence type="ECO:0000256" key="8">
    <source>
        <dbReference type="ARBA" id="ARBA00038436"/>
    </source>
</evidence>
<evidence type="ECO:0000313" key="11">
    <source>
        <dbReference type="EMBL" id="SHK04056.1"/>
    </source>
</evidence>
<dbReference type="PANTHER" id="PTHR35011">
    <property type="entry name" value="2,3-DIKETO-L-GULONATE TRAP TRANSPORTER SMALL PERMEASE PROTEIN YIAM"/>
    <property type="match status" value="1"/>
</dbReference>
<organism evidence="11 12">
    <name type="scientific">Lutimaribacter pacificus</name>
    <dbReference type="NCBI Taxonomy" id="391948"/>
    <lineage>
        <taxon>Bacteria</taxon>
        <taxon>Pseudomonadati</taxon>
        <taxon>Pseudomonadota</taxon>
        <taxon>Alphaproteobacteria</taxon>
        <taxon>Rhodobacterales</taxon>
        <taxon>Roseobacteraceae</taxon>
        <taxon>Lutimaribacter</taxon>
    </lineage>
</organism>
<dbReference type="InterPro" id="IPR007387">
    <property type="entry name" value="TRAP_DctQ"/>
</dbReference>
<comment type="subunit">
    <text evidence="9">The complex comprises the extracytoplasmic solute receptor protein and the two transmembrane proteins.</text>
</comment>
<feature type="domain" description="Tripartite ATP-independent periplasmic transporters DctQ component" evidence="10">
    <location>
        <begin position="30"/>
        <end position="135"/>
    </location>
</feature>
<comment type="similarity">
    <text evidence="8 9">Belongs to the TRAP transporter small permease family.</text>
</comment>
<keyword evidence="6 9" id="KW-1133">Transmembrane helix</keyword>
<keyword evidence="2 9" id="KW-0813">Transport</keyword>
<gene>
    <name evidence="11" type="ORF">SAMN05444142_10347</name>
</gene>
<dbReference type="OrthoDB" id="7843639at2"/>
<comment type="subcellular location">
    <subcellularLocation>
        <location evidence="1 9">Cell inner membrane</location>
        <topology evidence="1 9">Multi-pass membrane protein</topology>
    </subcellularLocation>
</comment>
<evidence type="ECO:0000256" key="2">
    <source>
        <dbReference type="ARBA" id="ARBA00022448"/>
    </source>
</evidence>
<feature type="transmembrane region" description="Helical" evidence="9">
    <location>
        <begin position="108"/>
        <end position="130"/>
    </location>
</feature>
<evidence type="ECO:0000256" key="6">
    <source>
        <dbReference type="ARBA" id="ARBA00022989"/>
    </source>
</evidence>
<dbReference type="InterPro" id="IPR055348">
    <property type="entry name" value="DctQ"/>
</dbReference>
<reference evidence="11 12" key="1">
    <citation type="submission" date="2016-11" db="EMBL/GenBank/DDBJ databases">
        <authorList>
            <person name="Varghese N."/>
            <person name="Submissions S."/>
        </authorList>
    </citation>
    <scope>NUCLEOTIDE SEQUENCE [LARGE SCALE GENOMIC DNA]</scope>
    <source>
        <strain evidence="11 12">DSM 29620</strain>
    </source>
</reference>
<dbReference type="Pfam" id="PF04290">
    <property type="entry name" value="DctQ"/>
    <property type="match status" value="1"/>
</dbReference>
<evidence type="ECO:0000256" key="3">
    <source>
        <dbReference type="ARBA" id="ARBA00022475"/>
    </source>
</evidence>
<evidence type="ECO:0000256" key="9">
    <source>
        <dbReference type="RuleBase" id="RU369079"/>
    </source>
</evidence>
<keyword evidence="12" id="KW-1185">Reference proteome</keyword>
<keyword evidence="5 9" id="KW-0812">Transmembrane</keyword>
<dbReference type="GO" id="GO:0015740">
    <property type="term" value="P:C4-dicarboxylate transport"/>
    <property type="evidence" value="ECO:0007669"/>
    <property type="project" value="TreeGrafter"/>
</dbReference>
<evidence type="ECO:0000256" key="1">
    <source>
        <dbReference type="ARBA" id="ARBA00004429"/>
    </source>
</evidence>
<dbReference type="RefSeq" id="WP_149789265.1">
    <property type="nucleotide sequence ID" value="NZ_FNIO01000008.1"/>
</dbReference>